<proteinExistence type="predicted"/>
<protein>
    <submittedName>
        <fullName evidence="1">Uncharacterized protein</fullName>
    </submittedName>
</protein>
<gene>
    <name evidence="1" type="ORF">K469DRAFT_219916</name>
</gene>
<name>A0A6A6DSY7_9PEZI</name>
<keyword evidence="2" id="KW-1185">Reference proteome</keyword>
<accession>A0A6A6DSY7</accession>
<dbReference type="AlphaFoldDB" id="A0A6A6DSY7"/>
<dbReference type="EMBL" id="ML994646">
    <property type="protein sequence ID" value="KAF2182767.1"/>
    <property type="molecule type" value="Genomic_DNA"/>
</dbReference>
<organism evidence="1 2">
    <name type="scientific">Zopfia rhizophila CBS 207.26</name>
    <dbReference type="NCBI Taxonomy" id="1314779"/>
    <lineage>
        <taxon>Eukaryota</taxon>
        <taxon>Fungi</taxon>
        <taxon>Dikarya</taxon>
        <taxon>Ascomycota</taxon>
        <taxon>Pezizomycotina</taxon>
        <taxon>Dothideomycetes</taxon>
        <taxon>Dothideomycetes incertae sedis</taxon>
        <taxon>Zopfiaceae</taxon>
        <taxon>Zopfia</taxon>
    </lineage>
</organism>
<dbReference type="Proteomes" id="UP000800200">
    <property type="component" value="Unassembled WGS sequence"/>
</dbReference>
<reference evidence="1" key="1">
    <citation type="journal article" date="2020" name="Stud. Mycol.">
        <title>101 Dothideomycetes genomes: a test case for predicting lifestyles and emergence of pathogens.</title>
        <authorList>
            <person name="Haridas S."/>
            <person name="Albert R."/>
            <person name="Binder M."/>
            <person name="Bloem J."/>
            <person name="Labutti K."/>
            <person name="Salamov A."/>
            <person name="Andreopoulos B."/>
            <person name="Baker S."/>
            <person name="Barry K."/>
            <person name="Bills G."/>
            <person name="Bluhm B."/>
            <person name="Cannon C."/>
            <person name="Castanera R."/>
            <person name="Culley D."/>
            <person name="Daum C."/>
            <person name="Ezra D."/>
            <person name="Gonzalez J."/>
            <person name="Henrissat B."/>
            <person name="Kuo A."/>
            <person name="Liang C."/>
            <person name="Lipzen A."/>
            <person name="Lutzoni F."/>
            <person name="Magnuson J."/>
            <person name="Mondo S."/>
            <person name="Nolan M."/>
            <person name="Ohm R."/>
            <person name="Pangilinan J."/>
            <person name="Park H.-J."/>
            <person name="Ramirez L."/>
            <person name="Alfaro M."/>
            <person name="Sun H."/>
            <person name="Tritt A."/>
            <person name="Yoshinaga Y."/>
            <person name="Zwiers L.-H."/>
            <person name="Turgeon B."/>
            <person name="Goodwin S."/>
            <person name="Spatafora J."/>
            <person name="Crous P."/>
            <person name="Grigoriev I."/>
        </authorList>
    </citation>
    <scope>NUCLEOTIDE SEQUENCE</scope>
    <source>
        <strain evidence="1">CBS 207.26</strain>
    </source>
</reference>
<evidence type="ECO:0000313" key="2">
    <source>
        <dbReference type="Proteomes" id="UP000800200"/>
    </source>
</evidence>
<evidence type="ECO:0000313" key="1">
    <source>
        <dbReference type="EMBL" id="KAF2182767.1"/>
    </source>
</evidence>
<sequence>MPGRASGRFSMQRPDACRGSRILAYLSWSAPPCPTRAAGLCPQKQCPNSAFPLSSKFIIYLVGPHMLCTNLLCPSFSLRSLSLPTTFVSSNSNSIANCPFCPRHRRPGFWLLNKKALALLLHKPQFEKRETTYLGLRVPFDRVGLIGPARILPAPSFISFLSRVQSRAYRCPRDQRPAARGIDTFYSTALFSRLSITSSPSPRGLSFLWLVLALRKKNLNLGSILHSFYHSGVNSTRSYFRLVPEVI</sequence>